<name>A0ABP9JS27_9NOCA</name>
<evidence type="ECO:0000256" key="1">
    <source>
        <dbReference type="SAM" id="MobiDB-lite"/>
    </source>
</evidence>
<gene>
    <name evidence="2" type="ORF">GCM10023318_04050</name>
</gene>
<feature type="compositionally biased region" description="Basic and acidic residues" evidence="1">
    <location>
        <begin position="44"/>
        <end position="57"/>
    </location>
</feature>
<feature type="region of interest" description="Disordered" evidence="1">
    <location>
        <begin position="25"/>
        <end position="57"/>
    </location>
</feature>
<keyword evidence="3" id="KW-1185">Reference proteome</keyword>
<organism evidence="2 3">
    <name type="scientific">Nocardia callitridis</name>
    <dbReference type="NCBI Taxonomy" id="648753"/>
    <lineage>
        <taxon>Bacteria</taxon>
        <taxon>Bacillati</taxon>
        <taxon>Actinomycetota</taxon>
        <taxon>Actinomycetes</taxon>
        <taxon>Mycobacteriales</taxon>
        <taxon>Nocardiaceae</taxon>
        <taxon>Nocardia</taxon>
    </lineage>
</organism>
<proteinExistence type="predicted"/>
<evidence type="ECO:0000313" key="3">
    <source>
        <dbReference type="Proteomes" id="UP001500603"/>
    </source>
</evidence>
<accession>A0ABP9JS27</accession>
<reference evidence="3" key="1">
    <citation type="journal article" date="2019" name="Int. J. Syst. Evol. Microbiol.">
        <title>The Global Catalogue of Microorganisms (GCM) 10K type strain sequencing project: providing services to taxonomists for standard genome sequencing and annotation.</title>
        <authorList>
            <consortium name="The Broad Institute Genomics Platform"/>
            <consortium name="The Broad Institute Genome Sequencing Center for Infectious Disease"/>
            <person name="Wu L."/>
            <person name="Ma J."/>
        </authorList>
    </citation>
    <scope>NUCLEOTIDE SEQUENCE [LARGE SCALE GENOMIC DNA]</scope>
    <source>
        <strain evidence="3">JCM 18298</strain>
    </source>
</reference>
<dbReference type="EMBL" id="BAABJM010000001">
    <property type="protein sequence ID" value="GAA5043053.1"/>
    <property type="molecule type" value="Genomic_DNA"/>
</dbReference>
<comment type="caution">
    <text evidence="2">The sequence shown here is derived from an EMBL/GenBank/DDBJ whole genome shotgun (WGS) entry which is preliminary data.</text>
</comment>
<sequence length="138" mass="15693">MLIDCIRGTHRSDDRCFEPKIKLDEPKYSQPQADSAPVIPQHCSNEHGEPDEHRWQQKRDRYDLQKIKRHNYSHSHNIPEFAVQVRGGQATRTAIEGIPPGNDKILRAAEHARNAAAEARSAGTRYAVPKDLMAISFE</sequence>
<dbReference type="Proteomes" id="UP001500603">
    <property type="component" value="Unassembled WGS sequence"/>
</dbReference>
<protein>
    <submittedName>
        <fullName evidence="2">Uncharacterized protein</fullName>
    </submittedName>
</protein>
<evidence type="ECO:0000313" key="2">
    <source>
        <dbReference type="EMBL" id="GAA5043053.1"/>
    </source>
</evidence>